<dbReference type="InterPro" id="IPR043128">
    <property type="entry name" value="Rev_trsase/Diguanyl_cyclase"/>
</dbReference>
<dbReference type="PANTHER" id="PTHR33121">
    <property type="entry name" value="CYCLIC DI-GMP PHOSPHODIESTERASE PDEF"/>
    <property type="match status" value="1"/>
</dbReference>
<dbReference type="Gene3D" id="3.30.70.270">
    <property type="match status" value="1"/>
</dbReference>
<dbReference type="PaxDb" id="123214-PERMA_1881"/>
<dbReference type="GO" id="GO:0071111">
    <property type="term" value="F:cyclic-guanylate-specific phosphodiesterase activity"/>
    <property type="evidence" value="ECO:0007669"/>
    <property type="project" value="InterPro"/>
</dbReference>
<dbReference type="AlphaFoldDB" id="C0QSJ8"/>
<keyword evidence="5" id="KW-1185">Reference proteome</keyword>
<dbReference type="eggNOG" id="COG2200">
    <property type="taxonomic scope" value="Bacteria"/>
</dbReference>
<feature type="transmembrane region" description="Helical" evidence="1">
    <location>
        <begin position="192"/>
        <end position="213"/>
    </location>
</feature>
<dbReference type="PROSITE" id="PS50883">
    <property type="entry name" value="EAL"/>
    <property type="match status" value="1"/>
</dbReference>
<reference evidence="4 5" key="1">
    <citation type="journal article" date="2009" name="J. Bacteriol.">
        <title>Complete and draft genome sequences of six members of the Aquificales.</title>
        <authorList>
            <person name="Reysenbach A.L."/>
            <person name="Hamamura N."/>
            <person name="Podar M."/>
            <person name="Griffiths E."/>
            <person name="Ferreira S."/>
            <person name="Hochstein R."/>
            <person name="Heidelberg J."/>
            <person name="Johnson J."/>
            <person name="Mead D."/>
            <person name="Pohorille A."/>
            <person name="Sarmiento M."/>
            <person name="Schweighofer K."/>
            <person name="Seshadri R."/>
            <person name="Voytek M.A."/>
        </authorList>
    </citation>
    <scope>NUCLEOTIDE SEQUENCE [LARGE SCALE GENOMIC DNA]</scope>
    <source>
        <strain evidence="5">DSM 14350 / EX-H1</strain>
    </source>
</reference>
<protein>
    <submittedName>
        <fullName evidence="4">Diguanylate cyclase/phosphodiesterase</fullName>
    </submittedName>
</protein>
<dbReference type="SMART" id="SM00052">
    <property type="entry name" value="EAL"/>
    <property type="match status" value="1"/>
</dbReference>
<dbReference type="InterPro" id="IPR035919">
    <property type="entry name" value="EAL_sf"/>
</dbReference>
<keyword evidence="1" id="KW-0472">Membrane</keyword>
<dbReference type="HOGENOM" id="CLU_000445_70_50_0"/>
<dbReference type="EMBL" id="CP001230">
    <property type="protein sequence ID" value="ACO04090.1"/>
    <property type="molecule type" value="Genomic_DNA"/>
</dbReference>
<keyword evidence="1" id="KW-1133">Transmembrane helix</keyword>
<keyword evidence="1" id="KW-0812">Transmembrane</keyword>
<evidence type="ECO:0000259" key="2">
    <source>
        <dbReference type="PROSITE" id="PS50883"/>
    </source>
</evidence>
<dbReference type="SMART" id="SM00267">
    <property type="entry name" value="GGDEF"/>
    <property type="match status" value="1"/>
</dbReference>
<accession>C0QSJ8</accession>
<dbReference type="SUPFAM" id="SSF55073">
    <property type="entry name" value="Nucleotide cyclase"/>
    <property type="match status" value="1"/>
</dbReference>
<dbReference type="KEGG" id="pmx:PERMA_1881"/>
<organism evidence="4 5">
    <name type="scientific">Persephonella marina (strain DSM 14350 / EX-H1)</name>
    <dbReference type="NCBI Taxonomy" id="123214"/>
    <lineage>
        <taxon>Bacteria</taxon>
        <taxon>Pseudomonadati</taxon>
        <taxon>Aquificota</taxon>
        <taxon>Aquificia</taxon>
        <taxon>Aquificales</taxon>
        <taxon>Hydrogenothermaceae</taxon>
        <taxon>Persephonella</taxon>
    </lineage>
</organism>
<dbReference type="CDD" id="cd01948">
    <property type="entry name" value="EAL"/>
    <property type="match status" value="1"/>
</dbReference>
<dbReference type="STRING" id="123214.PERMA_1881"/>
<name>C0QSJ8_PERMH</name>
<gene>
    <name evidence="4" type="ordered locus">PERMA_1881</name>
</gene>
<evidence type="ECO:0000259" key="3">
    <source>
        <dbReference type="PROSITE" id="PS50887"/>
    </source>
</evidence>
<dbReference type="PROSITE" id="PS50887">
    <property type="entry name" value="GGDEF"/>
    <property type="match status" value="1"/>
</dbReference>
<feature type="domain" description="EAL" evidence="2">
    <location>
        <begin position="382"/>
        <end position="621"/>
    </location>
</feature>
<evidence type="ECO:0000313" key="5">
    <source>
        <dbReference type="Proteomes" id="UP000001366"/>
    </source>
</evidence>
<proteinExistence type="predicted"/>
<dbReference type="Gene3D" id="3.20.20.450">
    <property type="entry name" value="EAL domain"/>
    <property type="match status" value="1"/>
</dbReference>
<sequence length="621" mass="72641">MLAGRKKNIIFLATFLLISLAVYSYIYFTLPILQRKIENRIIKYSVENVIYSVRRLIKENTDHDGFIESMLKDASFRKKIREKLQLFITDKLKHIFIVYKDDNGKYRYIVDVSTEEDVFNFLFIPLKEEKNILDFVYKNKKPQYVIHKDINTIGITYFEPVIKEGKVTGTVIIDFSLKALKEIEDLVGSIKAGVLGLATFTVITLFFIFYYFIKSFILKQRAYTDSLTGVFNRNYLEEITDVIDLKDYIVMLVDIDHFKRINDTYGHEIGDRVLSKFAELIKQNLRRDDIIIRYGGEEFLVLLKNYRKQKKDSLKVAERLMDTIENTEFSGIRITVSIGINMDTDKSRNLTDAIKKADTALYKAKREGRNRIEIFTEAKDDSDISLSQLKEIIENGQVICHYQPVVNLKSKEPIYYEALARIVHKDKILPPAKYIDQIKGTFLYSKFTKNVIEYNLKTLERYPLVNISINLAPTDFLNESILNILMEIDDIYVKRIKLEVIETEDITDYESLKENIEKLSRKGYEIALDDFGRGYINFYYLTEIKSKYLKIDGSVIKNIPKKDQYCKIVKNLVNYCKDTNKIAIAEFVENKEIYLKLLELGFEYGQGYYFSKPGPAEKMFS</sequence>
<dbReference type="Pfam" id="PF00990">
    <property type="entry name" value="GGDEF"/>
    <property type="match status" value="1"/>
</dbReference>
<evidence type="ECO:0000313" key="4">
    <source>
        <dbReference type="EMBL" id="ACO04090.1"/>
    </source>
</evidence>
<dbReference type="InterPro" id="IPR050706">
    <property type="entry name" value="Cyclic-di-GMP_PDE-like"/>
</dbReference>
<dbReference type="InterPro" id="IPR000160">
    <property type="entry name" value="GGDEF_dom"/>
</dbReference>
<dbReference type="Pfam" id="PF00563">
    <property type="entry name" value="EAL"/>
    <property type="match status" value="1"/>
</dbReference>
<dbReference type="PANTHER" id="PTHR33121:SF70">
    <property type="entry name" value="SIGNALING PROTEIN YKOW"/>
    <property type="match status" value="1"/>
</dbReference>
<dbReference type="OrthoDB" id="8951at2"/>
<dbReference type="CDD" id="cd01949">
    <property type="entry name" value="GGDEF"/>
    <property type="match status" value="1"/>
</dbReference>
<evidence type="ECO:0000256" key="1">
    <source>
        <dbReference type="SAM" id="Phobius"/>
    </source>
</evidence>
<dbReference type="InterPro" id="IPR029787">
    <property type="entry name" value="Nucleotide_cyclase"/>
</dbReference>
<dbReference type="FunFam" id="3.30.70.270:FF:000001">
    <property type="entry name" value="Diguanylate cyclase domain protein"/>
    <property type="match status" value="1"/>
</dbReference>
<dbReference type="SUPFAM" id="SSF141868">
    <property type="entry name" value="EAL domain-like"/>
    <property type="match status" value="1"/>
</dbReference>
<dbReference type="InterPro" id="IPR001633">
    <property type="entry name" value="EAL_dom"/>
</dbReference>
<dbReference type="Proteomes" id="UP000001366">
    <property type="component" value="Chromosome"/>
</dbReference>
<dbReference type="NCBIfam" id="TIGR00254">
    <property type="entry name" value="GGDEF"/>
    <property type="match status" value="1"/>
</dbReference>
<dbReference type="eggNOG" id="COG2199">
    <property type="taxonomic scope" value="Bacteria"/>
</dbReference>
<dbReference type="RefSeq" id="WP_012676328.1">
    <property type="nucleotide sequence ID" value="NC_012440.1"/>
</dbReference>
<feature type="domain" description="GGDEF" evidence="3">
    <location>
        <begin position="246"/>
        <end position="377"/>
    </location>
</feature>